<evidence type="ECO:0000259" key="3">
    <source>
        <dbReference type="Pfam" id="PF03703"/>
    </source>
</evidence>
<feature type="transmembrane region" description="Helical" evidence="2">
    <location>
        <begin position="291"/>
        <end position="307"/>
    </location>
</feature>
<evidence type="ECO:0000313" key="4">
    <source>
        <dbReference type="EMBL" id="VEI22131.1"/>
    </source>
</evidence>
<evidence type="ECO:0000256" key="2">
    <source>
        <dbReference type="SAM" id="Phobius"/>
    </source>
</evidence>
<dbReference type="InterPro" id="IPR014529">
    <property type="entry name" value="UCP026631"/>
</dbReference>
<keyword evidence="2" id="KW-1133">Transmembrane helix</keyword>
<evidence type="ECO:0000256" key="1">
    <source>
        <dbReference type="SAM" id="MobiDB-lite"/>
    </source>
</evidence>
<dbReference type="InterPro" id="IPR005182">
    <property type="entry name" value="YdbS-like_PH"/>
</dbReference>
<protein>
    <submittedName>
        <fullName evidence="4">Bacterial membrane flanked domain</fullName>
    </submittedName>
</protein>
<feature type="transmembrane region" description="Helical" evidence="2">
    <location>
        <begin position="250"/>
        <end position="279"/>
    </location>
</feature>
<feature type="region of interest" description="Disordered" evidence="1">
    <location>
        <begin position="207"/>
        <end position="232"/>
    </location>
</feature>
<feature type="region of interest" description="Disordered" evidence="1">
    <location>
        <begin position="1"/>
        <end position="27"/>
    </location>
</feature>
<feature type="domain" description="YdbS-like PH" evidence="3">
    <location>
        <begin position="329"/>
        <end position="379"/>
    </location>
</feature>
<keyword evidence="2" id="KW-0812">Transmembrane</keyword>
<keyword evidence="2" id="KW-0472">Membrane</keyword>
<dbReference type="PIRSF" id="PIRSF026631">
    <property type="entry name" value="UCP026631"/>
    <property type="match status" value="1"/>
</dbReference>
<sequence length="570" mass="64064">MTQEPRNSNNQDVRSVESSNTSEHQITPDEAAETLTWWRTDARTFIMNIWVFFAFIIYLAWDYIKNSFKNNAENDYWNILRQLPEYLLNHVGHNPVMLYGYGAAAVLIFGGSILSWAFTRYSVSAHSVYRHSGIFFKKQRQIRLESVQSVDISRSLVARILGLSELRLEAADGAEEALHIKYLSHVKAQNLQERLLRRVSTLRAANRSESADAVSTPSEKAQEADLAGEQQTEAGHRPERLLFKVPNLRVLAAIVLSALLWALPVAIIWVGGTIVGWLMNPQKDLGQISQFIFPSLIPILGFLWQLWRSFDQGANFTVERIRQNTSDARGDSLRITYGFTGTHTQTLFPQRIQALKVEQPLLWKPFGWYRVVVNIAGVAVNTEGSSDDLFTRNTALPVGTTREMQRLLHLLLPSASPHSLETVQAVMESSRYNPADSGELGVVTAPRRTRWLNPLTFRRDGFARVNTKHAKAEADPHHSGHAPTRDLLLLRGGCLLRFLSIVPERQVLAVQWSQGPLNRILKTACIHLGSVPGPVKPTVQNLEVHDAERIAAEIIARTDGTRAYYTSPSA</sequence>
<feature type="compositionally biased region" description="Polar residues" evidence="1">
    <location>
        <begin position="1"/>
        <end position="25"/>
    </location>
</feature>
<name>A0A7Z9A209_9MICC</name>
<feature type="transmembrane region" description="Helical" evidence="2">
    <location>
        <begin position="98"/>
        <end position="118"/>
    </location>
</feature>
<organism evidence="4 5">
    <name type="scientific">Rothia aeria</name>
    <dbReference type="NCBI Taxonomy" id="172042"/>
    <lineage>
        <taxon>Bacteria</taxon>
        <taxon>Bacillati</taxon>
        <taxon>Actinomycetota</taxon>
        <taxon>Actinomycetes</taxon>
        <taxon>Micrococcales</taxon>
        <taxon>Micrococcaceae</taxon>
        <taxon>Rothia</taxon>
    </lineage>
</organism>
<accession>A0A7Z9A209</accession>
<dbReference type="PANTHER" id="PTHR34473:SF2">
    <property type="entry name" value="UPF0699 TRANSMEMBRANE PROTEIN YDBT"/>
    <property type="match status" value="1"/>
</dbReference>
<dbReference type="AlphaFoldDB" id="A0A7Z9A209"/>
<proteinExistence type="predicted"/>
<evidence type="ECO:0000313" key="5">
    <source>
        <dbReference type="Proteomes" id="UP000282386"/>
    </source>
</evidence>
<dbReference type="RefSeq" id="WP_232018595.1">
    <property type="nucleotide sequence ID" value="NZ_CAJPQC010000002.1"/>
</dbReference>
<feature type="domain" description="YdbS-like PH" evidence="3">
    <location>
        <begin position="116"/>
        <end position="194"/>
    </location>
</feature>
<dbReference type="EMBL" id="LR134479">
    <property type="protein sequence ID" value="VEI22131.1"/>
    <property type="molecule type" value="Genomic_DNA"/>
</dbReference>
<dbReference type="Pfam" id="PF03703">
    <property type="entry name" value="bPH_2"/>
    <property type="match status" value="2"/>
</dbReference>
<feature type="transmembrane region" description="Helical" evidence="2">
    <location>
        <begin position="45"/>
        <end position="64"/>
    </location>
</feature>
<gene>
    <name evidence="4" type="ORF">NCTC10207_00197</name>
</gene>
<dbReference type="PANTHER" id="PTHR34473">
    <property type="entry name" value="UPF0699 TRANSMEMBRANE PROTEIN YDBS"/>
    <property type="match status" value="1"/>
</dbReference>
<reference evidence="4 5" key="1">
    <citation type="submission" date="2018-12" db="EMBL/GenBank/DDBJ databases">
        <authorList>
            <consortium name="Pathogen Informatics"/>
        </authorList>
    </citation>
    <scope>NUCLEOTIDE SEQUENCE [LARGE SCALE GENOMIC DNA]</scope>
    <source>
        <strain evidence="4 5">NCTC10207</strain>
    </source>
</reference>
<dbReference type="Proteomes" id="UP000282386">
    <property type="component" value="Chromosome"/>
</dbReference>